<keyword evidence="2" id="KW-1185">Reference proteome</keyword>
<dbReference type="AlphaFoldDB" id="E4XEI8"/>
<accession>E4XEI8</accession>
<proteinExistence type="predicted"/>
<organism evidence="1 2">
    <name type="scientific">Oikopleura dioica</name>
    <name type="common">Tunicate</name>
    <dbReference type="NCBI Taxonomy" id="34765"/>
    <lineage>
        <taxon>Eukaryota</taxon>
        <taxon>Metazoa</taxon>
        <taxon>Chordata</taxon>
        <taxon>Tunicata</taxon>
        <taxon>Appendicularia</taxon>
        <taxon>Copelata</taxon>
        <taxon>Oikopleuridae</taxon>
        <taxon>Oikopleura</taxon>
    </lineage>
</organism>
<dbReference type="Proteomes" id="UP000001307">
    <property type="component" value="Unassembled WGS sequence"/>
</dbReference>
<evidence type="ECO:0000313" key="2">
    <source>
        <dbReference type="Proteomes" id="UP000001307"/>
    </source>
</evidence>
<reference evidence="1 2" key="1">
    <citation type="journal article" date="2010" name="Science">
        <title>Plasticity of animal genome architecture unmasked by rapid evolution of a pelagic tunicate.</title>
        <authorList>
            <person name="Denoeud F."/>
            <person name="Henriet S."/>
            <person name="Mungpakdee S."/>
            <person name="Aury J.M."/>
            <person name="Da Silva C."/>
            <person name="Brinkmann H."/>
            <person name="Mikhaleva J."/>
            <person name="Olsen L.C."/>
            <person name="Jubin C."/>
            <person name="Canestro C."/>
            <person name="Bouquet J.M."/>
            <person name="Danks G."/>
            <person name="Poulain J."/>
            <person name="Campsteijn C."/>
            <person name="Adamski M."/>
            <person name="Cross I."/>
            <person name="Yadetie F."/>
            <person name="Muffato M."/>
            <person name="Louis A."/>
            <person name="Butcher S."/>
            <person name="Tsagkogeorga G."/>
            <person name="Konrad A."/>
            <person name="Singh S."/>
            <person name="Jensen M.F."/>
            <person name="Cong E.H."/>
            <person name="Eikeseth-Otteraa H."/>
            <person name="Noel B."/>
            <person name="Anthouard V."/>
            <person name="Porcel B.M."/>
            <person name="Kachouri-Lafond R."/>
            <person name="Nishino A."/>
            <person name="Ugolini M."/>
            <person name="Chourrout P."/>
            <person name="Nishida H."/>
            <person name="Aasland R."/>
            <person name="Huzurbazar S."/>
            <person name="Westhof E."/>
            <person name="Delsuc F."/>
            <person name="Lehrach H."/>
            <person name="Reinhardt R."/>
            <person name="Weissenbach J."/>
            <person name="Roy S.W."/>
            <person name="Artiguenave F."/>
            <person name="Postlethwait J.H."/>
            <person name="Manak J.R."/>
            <person name="Thompson E.M."/>
            <person name="Jaillon O."/>
            <person name="Du Pasquier L."/>
            <person name="Boudinot P."/>
            <person name="Liberles D.A."/>
            <person name="Volff J.N."/>
            <person name="Philippe H."/>
            <person name="Lenhard B."/>
            <person name="Roest Crollius H."/>
            <person name="Wincker P."/>
            <person name="Chourrout D."/>
        </authorList>
    </citation>
    <scope>NUCLEOTIDE SEQUENCE [LARGE SCALE GENOMIC DNA]</scope>
</reference>
<name>E4XEI8_OIKDI</name>
<protein>
    <submittedName>
        <fullName evidence="1">Uncharacterized protein</fullName>
    </submittedName>
</protein>
<sequence>MCKLNGKVYRQIIRSARKVKSFFNVKNDC</sequence>
<dbReference type="InParanoid" id="E4XEI8"/>
<evidence type="ECO:0000313" key="1">
    <source>
        <dbReference type="EMBL" id="CBY09591.1"/>
    </source>
</evidence>
<gene>
    <name evidence="1" type="ORF">GSOID_T00008596001</name>
</gene>
<dbReference type="EMBL" id="FN653041">
    <property type="protein sequence ID" value="CBY09591.1"/>
    <property type="molecule type" value="Genomic_DNA"/>
</dbReference>